<keyword evidence="3" id="KW-1185">Reference proteome</keyword>
<dbReference type="SUPFAM" id="SSF53474">
    <property type="entry name" value="alpha/beta-Hydrolases"/>
    <property type="match status" value="1"/>
</dbReference>
<evidence type="ECO:0000313" key="2">
    <source>
        <dbReference type="EMBL" id="MCL7748219.1"/>
    </source>
</evidence>
<sequence>MTTKAIRFHSNTLSAVLHKPDHQQQPSPAIIFVHGFIGSKVGEHRMFVKAANYFSNKGFVCFRFDFSGCGESEGDYKDVTVSKQIEELKSAIHYVSQMIEVDPNNIIIIGHSLGGALTALTAYQFPLIKDIILWSPVANPYTDITSITGKEAEHTAQIQGYSDYKGFLLSKSFFNDLKNHHPLKTIQSFPGSVFVVHGTNDEDIPCEHAESYIQALSETEHQKFGYSFINEADHTFSNTKWEHELFNKSFDWLQTVVKRTPS</sequence>
<reference evidence="2" key="1">
    <citation type="submission" date="2022-02" db="EMBL/GenBank/DDBJ databases">
        <title>Halalkalibacter sp. nov. isolated from Lonar Lake, India.</title>
        <authorList>
            <person name="Joshi A."/>
            <person name="Thite S."/>
            <person name="Lodha T."/>
        </authorList>
    </citation>
    <scope>NUCLEOTIDE SEQUENCE</scope>
    <source>
        <strain evidence="2">MEB205</strain>
    </source>
</reference>
<dbReference type="GO" id="GO:0008236">
    <property type="term" value="F:serine-type peptidase activity"/>
    <property type="evidence" value="ECO:0007669"/>
    <property type="project" value="InterPro"/>
</dbReference>
<dbReference type="AlphaFoldDB" id="A0A9X2CU41"/>
<protein>
    <submittedName>
        <fullName evidence="2">Alpha/beta fold hydrolase</fullName>
    </submittedName>
</protein>
<dbReference type="PANTHER" id="PTHR43265">
    <property type="entry name" value="ESTERASE ESTD"/>
    <property type="match status" value="1"/>
</dbReference>
<dbReference type="GO" id="GO:0006508">
    <property type="term" value="P:proteolysis"/>
    <property type="evidence" value="ECO:0007669"/>
    <property type="project" value="InterPro"/>
</dbReference>
<dbReference type="PANTHER" id="PTHR43265:SF1">
    <property type="entry name" value="ESTERASE ESTD"/>
    <property type="match status" value="1"/>
</dbReference>
<evidence type="ECO:0000259" key="1">
    <source>
        <dbReference type="Pfam" id="PF00326"/>
    </source>
</evidence>
<proteinExistence type="predicted"/>
<dbReference type="GO" id="GO:0052689">
    <property type="term" value="F:carboxylic ester hydrolase activity"/>
    <property type="evidence" value="ECO:0007669"/>
    <property type="project" value="TreeGrafter"/>
</dbReference>
<comment type="caution">
    <text evidence="2">The sequence shown here is derived from an EMBL/GenBank/DDBJ whole genome shotgun (WGS) entry which is preliminary data.</text>
</comment>
<feature type="domain" description="Peptidase S9 prolyl oligopeptidase catalytic" evidence="1">
    <location>
        <begin position="50"/>
        <end position="258"/>
    </location>
</feature>
<dbReference type="Pfam" id="PF00326">
    <property type="entry name" value="Peptidase_S9"/>
    <property type="match status" value="1"/>
</dbReference>
<name>A0A9X2CU41_9BACI</name>
<dbReference type="EMBL" id="JAKRYL010000014">
    <property type="protein sequence ID" value="MCL7748219.1"/>
    <property type="molecule type" value="Genomic_DNA"/>
</dbReference>
<dbReference type="InterPro" id="IPR053145">
    <property type="entry name" value="AB_hydrolase_Est10"/>
</dbReference>
<dbReference type="InterPro" id="IPR029058">
    <property type="entry name" value="AB_hydrolase_fold"/>
</dbReference>
<keyword evidence="2" id="KW-0378">Hydrolase</keyword>
<organism evidence="2 3">
    <name type="scientific">Halalkalibacter alkaliphilus</name>
    <dbReference type="NCBI Taxonomy" id="2917993"/>
    <lineage>
        <taxon>Bacteria</taxon>
        <taxon>Bacillati</taxon>
        <taxon>Bacillota</taxon>
        <taxon>Bacilli</taxon>
        <taxon>Bacillales</taxon>
        <taxon>Bacillaceae</taxon>
        <taxon>Halalkalibacter</taxon>
    </lineage>
</organism>
<accession>A0A9X2CU41</accession>
<dbReference type="InterPro" id="IPR001375">
    <property type="entry name" value="Peptidase_S9_cat"/>
</dbReference>
<gene>
    <name evidence="2" type="ORF">MF646_13905</name>
</gene>
<dbReference type="RefSeq" id="WP_250097110.1">
    <property type="nucleotide sequence ID" value="NZ_JAKRYL010000014.1"/>
</dbReference>
<dbReference type="Proteomes" id="UP001139150">
    <property type="component" value="Unassembled WGS sequence"/>
</dbReference>
<dbReference type="Gene3D" id="3.40.50.1820">
    <property type="entry name" value="alpha/beta hydrolase"/>
    <property type="match status" value="1"/>
</dbReference>
<evidence type="ECO:0000313" key="3">
    <source>
        <dbReference type="Proteomes" id="UP001139150"/>
    </source>
</evidence>